<keyword evidence="11" id="KW-1133">Transmembrane helix</keyword>
<feature type="region of interest" description="Disordered" evidence="10">
    <location>
        <begin position="162"/>
        <end position="193"/>
    </location>
</feature>
<sequence length="253" mass="28311">MPNLTPWPWILFYIETVVVLAAAQPEVLPRADSYGLFSHFESPMTAIVMVIVCVFFFVGFLFVYISHCVESIDVPTAASSRAEGLDQAVIESFPVFVYSHVKDLKTGKQEPECVVCLSEFQDEETLLLLPKCSHVFHHHCISAWLAFHVTCPVCRAELAPDSDAEPVQSSSNSNTTVLNSDSNTESSPPTTEGSTYVVIQVIEETQQRKLHRCHSTGHSVVHPGENVERFTLRLPVRRTISYDVLFGEEEVRI</sequence>
<organism evidence="13 14">
    <name type="scientific">Hibiscus sabdariffa</name>
    <name type="common">roselle</name>
    <dbReference type="NCBI Taxonomy" id="183260"/>
    <lineage>
        <taxon>Eukaryota</taxon>
        <taxon>Viridiplantae</taxon>
        <taxon>Streptophyta</taxon>
        <taxon>Embryophyta</taxon>
        <taxon>Tracheophyta</taxon>
        <taxon>Spermatophyta</taxon>
        <taxon>Magnoliopsida</taxon>
        <taxon>eudicotyledons</taxon>
        <taxon>Gunneridae</taxon>
        <taxon>Pentapetalae</taxon>
        <taxon>rosids</taxon>
        <taxon>malvids</taxon>
        <taxon>Malvales</taxon>
        <taxon>Malvaceae</taxon>
        <taxon>Malvoideae</taxon>
        <taxon>Hibiscus</taxon>
    </lineage>
</organism>
<accession>A0ABR2QUK9</accession>
<keyword evidence="11" id="KW-0472">Membrane</keyword>
<keyword evidence="6" id="KW-0833">Ubl conjugation pathway</keyword>
<dbReference type="PANTHER" id="PTHR14155:SF505">
    <property type="entry name" value="RING-TYPE DOMAIN-CONTAINING PROTEIN"/>
    <property type="match status" value="1"/>
</dbReference>
<evidence type="ECO:0000256" key="8">
    <source>
        <dbReference type="ARBA" id="ARBA00024209"/>
    </source>
</evidence>
<evidence type="ECO:0000256" key="11">
    <source>
        <dbReference type="SAM" id="Phobius"/>
    </source>
</evidence>
<feature type="domain" description="RING-type" evidence="12">
    <location>
        <begin position="113"/>
        <end position="155"/>
    </location>
</feature>
<feature type="transmembrane region" description="Helical" evidence="11">
    <location>
        <begin position="44"/>
        <end position="65"/>
    </location>
</feature>
<dbReference type="SMART" id="SM00184">
    <property type="entry name" value="RING"/>
    <property type="match status" value="1"/>
</dbReference>
<evidence type="ECO:0000313" key="14">
    <source>
        <dbReference type="Proteomes" id="UP001396334"/>
    </source>
</evidence>
<dbReference type="SUPFAM" id="SSF57850">
    <property type="entry name" value="RING/U-box"/>
    <property type="match status" value="1"/>
</dbReference>
<evidence type="ECO:0000259" key="12">
    <source>
        <dbReference type="PROSITE" id="PS50089"/>
    </source>
</evidence>
<keyword evidence="14" id="KW-1185">Reference proteome</keyword>
<gene>
    <name evidence="13" type="ORF">V6N11_002126</name>
</gene>
<evidence type="ECO:0000256" key="7">
    <source>
        <dbReference type="ARBA" id="ARBA00022833"/>
    </source>
</evidence>
<comment type="pathway">
    <text evidence="2">Protein modification; protein ubiquitination.</text>
</comment>
<evidence type="ECO:0000256" key="9">
    <source>
        <dbReference type="PROSITE-ProRule" id="PRU00175"/>
    </source>
</evidence>
<dbReference type="InterPro" id="IPR013083">
    <property type="entry name" value="Znf_RING/FYVE/PHD"/>
</dbReference>
<proteinExistence type="inferred from homology"/>
<comment type="caution">
    <text evidence="13">The sequence shown here is derived from an EMBL/GenBank/DDBJ whole genome shotgun (WGS) entry which is preliminary data.</text>
</comment>
<evidence type="ECO:0000256" key="1">
    <source>
        <dbReference type="ARBA" id="ARBA00000900"/>
    </source>
</evidence>
<dbReference type="Gene3D" id="3.30.40.10">
    <property type="entry name" value="Zinc/RING finger domain, C3HC4 (zinc finger)"/>
    <property type="match status" value="1"/>
</dbReference>
<dbReference type="PROSITE" id="PS50089">
    <property type="entry name" value="ZF_RING_2"/>
    <property type="match status" value="1"/>
</dbReference>
<evidence type="ECO:0000256" key="6">
    <source>
        <dbReference type="ARBA" id="ARBA00022786"/>
    </source>
</evidence>
<feature type="transmembrane region" description="Helical" evidence="11">
    <location>
        <begin position="6"/>
        <end position="23"/>
    </location>
</feature>
<reference evidence="13 14" key="1">
    <citation type="journal article" date="2024" name="G3 (Bethesda)">
        <title>Genome assembly of Hibiscus sabdariffa L. provides insights into metabolisms of medicinal natural products.</title>
        <authorList>
            <person name="Kim T."/>
        </authorList>
    </citation>
    <scope>NUCLEOTIDE SEQUENCE [LARGE SCALE GENOMIC DNA]</scope>
    <source>
        <strain evidence="13">TK-2024</strain>
        <tissue evidence="13">Old leaves</tissue>
    </source>
</reference>
<keyword evidence="4" id="KW-0479">Metal-binding</keyword>
<dbReference type="EC" id="2.3.2.27" evidence="3"/>
<evidence type="ECO:0000256" key="10">
    <source>
        <dbReference type="SAM" id="MobiDB-lite"/>
    </source>
</evidence>
<dbReference type="InterPro" id="IPR001841">
    <property type="entry name" value="Znf_RING"/>
</dbReference>
<evidence type="ECO:0000256" key="4">
    <source>
        <dbReference type="ARBA" id="ARBA00022723"/>
    </source>
</evidence>
<dbReference type="CDD" id="cd16461">
    <property type="entry name" value="RING-H2_EL5-like"/>
    <property type="match status" value="1"/>
</dbReference>
<dbReference type="PANTHER" id="PTHR14155">
    <property type="entry name" value="RING FINGER DOMAIN-CONTAINING"/>
    <property type="match status" value="1"/>
</dbReference>
<name>A0ABR2QUK9_9ROSI</name>
<keyword evidence="11" id="KW-0812">Transmembrane</keyword>
<dbReference type="InterPro" id="IPR053238">
    <property type="entry name" value="RING-H2_zinc_finger"/>
</dbReference>
<dbReference type="Proteomes" id="UP001396334">
    <property type="component" value="Unassembled WGS sequence"/>
</dbReference>
<evidence type="ECO:0000256" key="2">
    <source>
        <dbReference type="ARBA" id="ARBA00004906"/>
    </source>
</evidence>
<comment type="catalytic activity">
    <reaction evidence="1">
        <text>S-ubiquitinyl-[E2 ubiquitin-conjugating enzyme]-L-cysteine + [acceptor protein]-L-lysine = [E2 ubiquitin-conjugating enzyme]-L-cysteine + N(6)-ubiquitinyl-[acceptor protein]-L-lysine.</text>
        <dbReference type="EC" id="2.3.2.27"/>
    </reaction>
</comment>
<keyword evidence="7" id="KW-0862">Zinc</keyword>
<protein>
    <recommendedName>
        <fullName evidence="3">RING-type E3 ubiquitin transferase</fullName>
        <ecNumber evidence="3">2.3.2.27</ecNumber>
    </recommendedName>
</protein>
<comment type="similarity">
    <text evidence="8">Belongs to the RING-type zinc finger family. ATL subfamily.</text>
</comment>
<dbReference type="Pfam" id="PF13639">
    <property type="entry name" value="zf-RING_2"/>
    <property type="match status" value="1"/>
</dbReference>
<evidence type="ECO:0000313" key="13">
    <source>
        <dbReference type="EMBL" id="KAK9004324.1"/>
    </source>
</evidence>
<feature type="compositionally biased region" description="Low complexity" evidence="10">
    <location>
        <begin position="169"/>
        <end position="193"/>
    </location>
</feature>
<evidence type="ECO:0000256" key="5">
    <source>
        <dbReference type="ARBA" id="ARBA00022771"/>
    </source>
</evidence>
<dbReference type="EMBL" id="JBBPBN010000031">
    <property type="protein sequence ID" value="KAK9004324.1"/>
    <property type="molecule type" value="Genomic_DNA"/>
</dbReference>
<keyword evidence="5 9" id="KW-0863">Zinc-finger</keyword>
<evidence type="ECO:0000256" key="3">
    <source>
        <dbReference type="ARBA" id="ARBA00012483"/>
    </source>
</evidence>